<feature type="domain" description="ABC transmembrane type-1" evidence="11">
    <location>
        <begin position="136"/>
        <end position="392"/>
    </location>
</feature>
<evidence type="ECO:0000259" key="11">
    <source>
        <dbReference type="PROSITE" id="PS50929"/>
    </source>
</evidence>
<dbReference type="OrthoDB" id="5288404at2"/>
<comment type="subcellular location">
    <subcellularLocation>
        <location evidence="1">Cell membrane</location>
        <topology evidence="1">Multi-pass membrane protein</topology>
    </subcellularLocation>
</comment>
<keyword evidence="5" id="KW-0547">Nucleotide-binding</keyword>
<evidence type="ECO:0000256" key="1">
    <source>
        <dbReference type="ARBA" id="ARBA00004651"/>
    </source>
</evidence>
<evidence type="ECO:0000259" key="10">
    <source>
        <dbReference type="PROSITE" id="PS50893"/>
    </source>
</evidence>
<evidence type="ECO:0000256" key="4">
    <source>
        <dbReference type="ARBA" id="ARBA00022692"/>
    </source>
</evidence>
<dbReference type="CDD" id="cd18552">
    <property type="entry name" value="ABC_6TM_MsbA_like"/>
    <property type="match status" value="1"/>
</dbReference>
<dbReference type="InterPro" id="IPR011527">
    <property type="entry name" value="ABC1_TM_dom"/>
</dbReference>
<dbReference type="SUPFAM" id="SSF90123">
    <property type="entry name" value="ABC transporter transmembrane region"/>
    <property type="match status" value="1"/>
</dbReference>
<dbReference type="EMBL" id="CP007139">
    <property type="protein sequence ID" value="AIE85526.1"/>
    <property type="molecule type" value="Genomic_DNA"/>
</dbReference>
<dbReference type="InterPro" id="IPR036640">
    <property type="entry name" value="ABC1_TM_sf"/>
</dbReference>
<evidence type="ECO:0000256" key="2">
    <source>
        <dbReference type="ARBA" id="ARBA00022448"/>
    </source>
</evidence>
<dbReference type="PANTHER" id="PTHR43394:SF1">
    <property type="entry name" value="ATP-BINDING CASSETTE SUB-FAMILY B MEMBER 10, MITOCHONDRIAL"/>
    <property type="match status" value="1"/>
</dbReference>
<proteinExistence type="predicted"/>
<feature type="domain" description="ABC transporter" evidence="10">
    <location>
        <begin position="426"/>
        <end position="660"/>
    </location>
</feature>
<keyword evidence="3" id="KW-1003">Cell membrane</keyword>
<dbReference type="Gene3D" id="1.20.1560.10">
    <property type="entry name" value="ABC transporter type 1, transmembrane domain"/>
    <property type="match status" value="1"/>
</dbReference>
<keyword evidence="8 9" id="KW-0472">Membrane</keyword>
<dbReference type="AlphaFoldDB" id="A0A068NQ36"/>
<evidence type="ECO:0000256" key="7">
    <source>
        <dbReference type="ARBA" id="ARBA00022989"/>
    </source>
</evidence>
<dbReference type="HOGENOM" id="CLU_000604_84_3_0"/>
<dbReference type="PROSITE" id="PS50893">
    <property type="entry name" value="ABC_TRANSPORTER_2"/>
    <property type="match status" value="1"/>
</dbReference>
<accession>A0A068NQ36</accession>
<dbReference type="GO" id="GO:0015421">
    <property type="term" value="F:ABC-type oligopeptide transporter activity"/>
    <property type="evidence" value="ECO:0007669"/>
    <property type="project" value="TreeGrafter"/>
</dbReference>
<evidence type="ECO:0000313" key="12">
    <source>
        <dbReference type="EMBL" id="AIE85526.1"/>
    </source>
</evidence>
<dbReference type="eggNOG" id="COG1132">
    <property type="taxonomic scope" value="Bacteria"/>
</dbReference>
<dbReference type="PROSITE" id="PS00211">
    <property type="entry name" value="ABC_TRANSPORTER_1"/>
    <property type="match status" value="1"/>
</dbReference>
<dbReference type="PROSITE" id="PS50929">
    <property type="entry name" value="ABC_TM1F"/>
    <property type="match status" value="1"/>
</dbReference>
<dbReference type="FunFam" id="3.40.50.300:FF:000221">
    <property type="entry name" value="Multidrug ABC transporter ATP-binding protein"/>
    <property type="match status" value="1"/>
</dbReference>
<dbReference type="SMART" id="SM00382">
    <property type="entry name" value="AAA"/>
    <property type="match status" value="1"/>
</dbReference>
<dbReference type="InterPro" id="IPR003439">
    <property type="entry name" value="ABC_transporter-like_ATP-bd"/>
</dbReference>
<dbReference type="GO" id="GO:0005524">
    <property type="term" value="F:ATP binding"/>
    <property type="evidence" value="ECO:0007669"/>
    <property type="project" value="UniProtKB-KW"/>
</dbReference>
<keyword evidence="7 9" id="KW-1133">Transmembrane helix</keyword>
<evidence type="ECO:0000256" key="6">
    <source>
        <dbReference type="ARBA" id="ARBA00022840"/>
    </source>
</evidence>
<keyword evidence="2" id="KW-0813">Transport</keyword>
<dbReference type="InterPro" id="IPR017871">
    <property type="entry name" value="ABC_transporter-like_CS"/>
</dbReference>
<dbReference type="STRING" id="661478.OP10G_2158"/>
<organism evidence="12 13">
    <name type="scientific">Fimbriimonas ginsengisoli Gsoil 348</name>
    <dbReference type="NCBI Taxonomy" id="661478"/>
    <lineage>
        <taxon>Bacteria</taxon>
        <taxon>Bacillati</taxon>
        <taxon>Armatimonadota</taxon>
        <taxon>Fimbriimonadia</taxon>
        <taxon>Fimbriimonadales</taxon>
        <taxon>Fimbriimonadaceae</taxon>
        <taxon>Fimbriimonas</taxon>
    </lineage>
</organism>
<dbReference type="Proteomes" id="UP000027982">
    <property type="component" value="Chromosome"/>
</dbReference>
<dbReference type="RefSeq" id="WP_025225907.1">
    <property type="nucleotide sequence ID" value="NZ_CP007139.1"/>
</dbReference>
<keyword evidence="6" id="KW-0067">ATP-binding</keyword>
<evidence type="ECO:0000256" key="3">
    <source>
        <dbReference type="ARBA" id="ARBA00022475"/>
    </source>
</evidence>
<dbReference type="GO" id="GO:0016887">
    <property type="term" value="F:ATP hydrolysis activity"/>
    <property type="evidence" value="ECO:0007669"/>
    <property type="project" value="InterPro"/>
</dbReference>
<evidence type="ECO:0000256" key="8">
    <source>
        <dbReference type="ARBA" id="ARBA00023136"/>
    </source>
</evidence>
<dbReference type="SUPFAM" id="SSF52540">
    <property type="entry name" value="P-loop containing nucleoside triphosphate hydrolases"/>
    <property type="match status" value="1"/>
</dbReference>
<dbReference type="KEGG" id="fgi:OP10G_2158"/>
<keyword evidence="13" id="KW-1185">Reference proteome</keyword>
<feature type="transmembrane region" description="Helical" evidence="9">
    <location>
        <begin position="336"/>
        <end position="357"/>
    </location>
</feature>
<dbReference type="GO" id="GO:0005886">
    <property type="term" value="C:plasma membrane"/>
    <property type="evidence" value="ECO:0007669"/>
    <property type="project" value="UniProtKB-SubCell"/>
</dbReference>
<dbReference type="Pfam" id="PF00664">
    <property type="entry name" value="ABC_membrane"/>
    <property type="match status" value="1"/>
</dbReference>
<keyword evidence="4 9" id="KW-0812">Transmembrane</keyword>
<evidence type="ECO:0000313" key="13">
    <source>
        <dbReference type="Proteomes" id="UP000027982"/>
    </source>
</evidence>
<feature type="transmembrane region" description="Helical" evidence="9">
    <location>
        <begin position="236"/>
        <end position="264"/>
    </location>
</feature>
<evidence type="ECO:0000256" key="5">
    <source>
        <dbReference type="ARBA" id="ARBA00022741"/>
    </source>
</evidence>
<gene>
    <name evidence="12" type="ORF">OP10G_2158</name>
</gene>
<dbReference type="InterPro" id="IPR027417">
    <property type="entry name" value="P-loop_NTPase"/>
</dbReference>
<dbReference type="InterPro" id="IPR039421">
    <property type="entry name" value="Type_1_exporter"/>
</dbReference>
<dbReference type="Pfam" id="PF00005">
    <property type="entry name" value="ABC_tran"/>
    <property type="match status" value="1"/>
</dbReference>
<protein>
    <submittedName>
        <fullName evidence="12">Lipid A ABC exporter, fused ATPase and inner membrane subunits MsbA</fullName>
    </submittedName>
</protein>
<sequence>MKKIKLIPKFDQRLTADLKQQRSSIVKGLLCVLATSLLTTATIPLISWSVTAIQEAAPLRLTQAEAARQADERLKTRAHELAPRLGVPEPSVLSALREVLPATEDRAATAEEGLLVDRFHLERTKVHNAVRGLTNNAAGDLSAVRRLGWISLFVILVYACKYWFTRGQTYYLSRAAARLASDLRIRLFRKLQRLPVSYFHQKRAGAIQSVLTNDVNVYQNAVSVVRDSIDAPVKALASFGAIMFIQPVLAIVAMLFIPVMAAAISRNSRKMRAAQAKVQDDLSDLNAMSTESLMGIRVVKAFAAEERVATGYEGLVDKTYGSQMDATKRQASLRPLVELLGAAALATILYICGWLSYMDMLRLGDVAALLYALDVINQGFRSWGNVNNTYSQVQAASQRIYREVLDEPEPIDQSVGRTIENPRGRIEFENVTFRYEDGTEALRNVNFTLAPGTSLALVGPSGAGKSTIADLVLRFYEPTEGRILFDGVDLRELKTSWLREQIGVVPQQTFLFAGTIADNLRLGAPDATQEDIEEASRMSHTDEFVHNLPARFETKIGEGGSGLSGGQRQRLAIGRALARKPTLLLLDEATSALDATSEKAVTEALDEVMRQRTTLFIAHRLTTAARADRILVLSKGEVVEEGSHMDLMEANGAYAGLFRAFSGGILD</sequence>
<name>A0A068NQ36_FIMGI</name>
<evidence type="ECO:0000256" key="9">
    <source>
        <dbReference type="SAM" id="Phobius"/>
    </source>
</evidence>
<dbReference type="PANTHER" id="PTHR43394">
    <property type="entry name" value="ATP-DEPENDENT PERMEASE MDL1, MITOCHONDRIAL"/>
    <property type="match status" value="1"/>
</dbReference>
<reference evidence="12 13" key="1">
    <citation type="journal article" date="2014" name="PLoS ONE">
        <title>The first complete genome sequence of the class fimbriimonadia in the phylum armatimonadetes.</title>
        <authorList>
            <person name="Hu Z.Y."/>
            <person name="Wang Y.Z."/>
            <person name="Im W.T."/>
            <person name="Wang S.Y."/>
            <person name="Zhao G.P."/>
            <person name="Zheng H.J."/>
            <person name="Quan Z.X."/>
        </authorList>
    </citation>
    <scope>NUCLEOTIDE SEQUENCE [LARGE SCALE GENOMIC DNA]</scope>
    <source>
        <strain evidence="12">Gsoil 348</strain>
    </source>
</reference>
<dbReference type="Gene3D" id="3.40.50.300">
    <property type="entry name" value="P-loop containing nucleotide triphosphate hydrolases"/>
    <property type="match status" value="1"/>
</dbReference>
<dbReference type="InterPro" id="IPR003593">
    <property type="entry name" value="AAA+_ATPase"/>
</dbReference>